<keyword evidence="2" id="KW-1185">Reference proteome</keyword>
<sequence>MAIPFDQHLQPRNASNLDIVLAAAGARLNTLPVQIDLLKRPYEVPSQFLAHLGFELSVDIWERTWRETRKRAVVANALLLQMKKGTAYCLREYARYADAEVTRIERPPMRVFSGKSLTKADREAWLATLPQVRVWHVRDSVPAAPRKAFYGGRAPSARLHSARFYLNWPALIPSTALERLGRRARWIVDGVETDTRVTNVGSIFRLHLPAPAALRVFANRVAGRRYYEPSTARTRLLSIRPKAALPWRSAVTPGLQAVDSEPETIRNPGTRGFATYCDLPAGLKAFFVPSSAPMRVYERYAVLDGRSAARRAAVQFMGVGRYGFPTHTAWAHVSVYSKRNRHQAGEGITARRRFWMPHNPLPLEKVRSALAASKRLSDRIKMVTGPVPPFIAGGRPVLAGIDSVIVSRQ</sequence>
<dbReference type="AlphaFoldDB" id="A0A0R3L2L2"/>
<protein>
    <recommendedName>
        <fullName evidence="3">Phage tail protein</fullName>
    </recommendedName>
</protein>
<dbReference type="Proteomes" id="UP000051913">
    <property type="component" value="Unassembled WGS sequence"/>
</dbReference>
<reference evidence="1 2" key="1">
    <citation type="submission" date="2014-03" db="EMBL/GenBank/DDBJ databases">
        <title>Bradyrhizobium valentinum sp. nov., isolated from effective nodules of Lupinus mariae-josephae, a lupine endemic of basic-lime soils in Eastern Spain.</title>
        <authorList>
            <person name="Duran D."/>
            <person name="Rey L."/>
            <person name="Navarro A."/>
            <person name="Busquets A."/>
            <person name="Imperial J."/>
            <person name="Ruiz-Argueso T."/>
        </authorList>
    </citation>
    <scope>NUCLEOTIDE SEQUENCE [LARGE SCALE GENOMIC DNA]</scope>
    <source>
        <strain evidence="1 2">LmjM3</strain>
    </source>
</reference>
<dbReference type="NCBIfam" id="TIGR01634">
    <property type="entry name" value="tail_P2_I"/>
    <property type="match status" value="1"/>
</dbReference>
<evidence type="ECO:0000313" key="1">
    <source>
        <dbReference type="EMBL" id="KRQ99279.1"/>
    </source>
</evidence>
<organism evidence="1 2">
    <name type="scientific">Bradyrhizobium valentinum</name>
    <dbReference type="NCBI Taxonomy" id="1518501"/>
    <lineage>
        <taxon>Bacteria</taxon>
        <taxon>Pseudomonadati</taxon>
        <taxon>Pseudomonadota</taxon>
        <taxon>Alphaproteobacteria</taxon>
        <taxon>Hyphomicrobiales</taxon>
        <taxon>Nitrobacteraceae</taxon>
        <taxon>Bradyrhizobium</taxon>
    </lineage>
</organism>
<dbReference type="InterPro" id="IPR006521">
    <property type="entry name" value="Tail_protein_I"/>
</dbReference>
<proteinExistence type="predicted"/>
<evidence type="ECO:0000313" key="2">
    <source>
        <dbReference type="Proteomes" id="UP000051913"/>
    </source>
</evidence>
<dbReference type="EMBL" id="LLXX01000173">
    <property type="protein sequence ID" value="KRQ99279.1"/>
    <property type="molecule type" value="Genomic_DNA"/>
</dbReference>
<accession>A0A0R3L2L2</accession>
<comment type="caution">
    <text evidence="1">The sequence shown here is derived from an EMBL/GenBank/DDBJ whole genome shotgun (WGS) entry which is preliminary data.</text>
</comment>
<name>A0A0R3L2L2_9BRAD</name>
<evidence type="ECO:0008006" key="3">
    <source>
        <dbReference type="Google" id="ProtNLM"/>
    </source>
</evidence>
<gene>
    <name evidence="1" type="ORF">CP49_11830</name>
</gene>
<dbReference type="Pfam" id="PF09684">
    <property type="entry name" value="Tail_P2_I"/>
    <property type="match status" value="1"/>
</dbReference>
<dbReference type="RefSeq" id="WP_057853931.1">
    <property type="nucleotide sequence ID" value="NZ_LLXX01000173.1"/>
</dbReference>